<dbReference type="STRING" id="213810.RUM_19360"/>
<dbReference type="RefSeq" id="WP_015558880.1">
    <property type="nucleotide sequence ID" value="NC_021039.1"/>
</dbReference>
<dbReference type="AlphaFoldDB" id="D4LEC9"/>
<dbReference type="KEGG" id="rch:RUM_19360"/>
<reference evidence="2" key="2">
    <citation type="submission" date="2010-03" db="EMBL/GenBank/DDBJ databases">
        <authorList>
            <person name="Pajon A."/>
        </authorList>
    </citation>
    <scope>NUCLEOTIDE SEQUENCE</scope>
    <source>
        <strain evidence="2">Type strain: 18P13</strain>
    </source>
</reference>
<evidence type="ECO:0000256" key="1">
    <source>
        <dbReference type="SAM" id="MobiDB-lite"/>
    </source>
</evidence>
<sequence length="47" mass="5497">MDEKQEQEVAMKIYTPRPIKTPPTQSTAVPDTEQIRIWNGSRQQIKQ</sequence>
<proteinExistence type="predicted"/>
<accession>D4LEC9</accession>
<dbReference type="PATRIC" id="fig|213810.4.peg.1836"/>
<dbReference type="GeneID" id="83157191"/>
<evidence type="ECO:0000313" key="3">
    <source>
        <dbReference type="Proteomes" id="UP000007054"/>
    </source>
</evidence>
<protein>
    <submittedName>
        <fullName evidence="2">Uncharacterized protein</fullName>
    </submittedName>
</protein>
<dbReference type="HOGENOM" id="CLU_3172816_0_0_9"/>
<evidence type="ECO:0000313" key="2">
    <source>
        <dbReference type="EMBL" id="CBL17974.1"/>
    </source>
</evidence>
<reference evidence="2" key="1">
    <citation type="submission" date="2010-03" db="EMBL/GenBank/DDBJ databases">
        <title>The genome sequence of Ruminococcus sp. 18P13.</title>
        <authorList>
            <consortium name="metaHIT consortium -- http://www.metahit.eu/"/>
            <person name="Pajon A."/>
            <person name="Turner K."/>
            <person name="Parkhill J."/>
            <person name="Bernalier A."/>
        </authorList>
    </citation>
    <scope>NUCLEOTIDE SEQUENCE [LARGE SCALE GENOMIC DNA]</scope>
    <source>
        <strain evidence="2">Type strain: 18P13</strain>
    </source>
</reference>
<organism evidence="2 3">
    <name type="scientific">Ruminococcus champanellensis (strain DSM 18848 / JCM 17042 / KCTC 15320 / 18P13)</name>
    <dbReference type="NCBI Taxonomy" id="213810"/>
    <lineage>
        <taxon>Bacteria</taxon>
        <taxon>Bacillati</taxon>
        <taxon>Bacillota</taxon>
        <taxon>Clostridia</taxon>
        <taxon>Eubacteriales</taxon>
        <taxon>Oscillospiraceae</taxon>
        <taxon>Ruminococcus</taxon>
    </lineage>
</organism>
<dbReference type="Proteomes" id="UP000007054">
    <property type="component" value="Chromosome"/>
</dbReference>
<keyword evidence="3" id="KW-1185">Reference proteome</keyword>
<feature type="region of interest" description="Disordered" evidence="1">
    <location>
        <begin position="16"/>
        <end position="47"/>
    </location>
</feature>
<dbReference type="EMBL" id="FP929052">
    <property type="protein sequence ID" value="CBL17974.1"/>
    <property type="molecule type" value="Genomic_DNA"/>
</dbReference>
<gene>
    <name evidence="2" type="ordered locus">RUM_19360</name>
</gene>
<name>D4LEC9_RUMC1</name>